<feature type="chain" id="PRO_5018965896" evidence="1">
    <location>
        <begin position="18"/>
        <end position="217"/>
    </location>
</feature>
<name>A0A423F401_9PSED</name>
<dbReference type="EMBL" id="MOAZ01000015">
    <property type="protein sequence ID" value="ROM49305.1"/>
    <property type="molecule type" value="Genomic_DNA"/>
</dbReference>
<evidence type="ECO:0000256" key="1">
    <source>
        <dbReference type="SAM" id="SignalP"/>
    </source>
</evidence>
<evidence type="ECO:0000313" key="2">
    <source>
        <dbReference type="EMBL" id="ROM49305.1"/>
    </source>
</evidence>
<dbReference type="AlphaFoldDB" id="A0A423F401"/>
<organism evidence="2 3">
    <name type="scientific">Pseudomonas canadensis</name>
    <dbReference type="NCBI Taxonomy" id="915099"/>
    <lineage>
        <taxon>Bacteria</taxon>
        <taxon>Pseudomonadati</taxon>
        <taxon>Pseudomonadota</taxon>
        <taxon>Gammaproteobacteria</taxon>
        <taxon>Pseudomonadales</taxon>
        <taxon>Pseudomonadaceae</taxon>
        <taxon>Pseudomonas</taxon>
    </lineage>
</organism>
<comment type="caution">
    <text evidence="2">The sequence shown here is derived from an EMBL/GenBank/DDBJ whole genome shotgun (WGS) entry which is preliminary data.</text>
</comment>
<evidence type="ECO:0000313" key="3">
    <source>
        <dbReference type="Proteomes" id="UP000283389"/>
    </source>
</evidence>
<reference evidence="2 3" key="1">
    <citation type="submission" date="2016-10" db="EMBL/GenBank/DDBJ databases">
        <title>Comparative genome analysis of multiple Pseudomonas spp. focuses on biocontrol and plant growth promoting traits.</title>
        <authorList>
            <person name="Tao X.-Y."/>
            <person name="Taylor C.G."/>
        </authorList>
    </citation>
    <scope>NUCLEOTIDE SEQUENCE [LARGE SCALE GENOMIC DNA]</scope>
    <source>
        <strain evidence="2 3">36C8</strain>
    </source>
</reference>
<proteinExistence type="predicted"/>
<accession>A0A423F401</accession>
<gene>
    <name evidence="2" type="ORF">BK649_19080</name>
</gene>
<keyword evidence="1" id="KW-0732">Signal</keyword>
<dbReference type="Proteomes" id="UP000283389">
    <property type="component" value="Unassembled WGS sequence"/>
</dbReference>
<protein>
    <submittedName>
        <fullName evidence="2">DUF695 domain-containing protein</fullName>
    </submittedName>
</protein>
<sequence>MRGIALASLLLAGCSHAGPQPTAQRDHCLDKGPANSEAFERCAADREAQKTKMLKDVLAVLDATPGRQPLAETGPDGYQEADFPQTPKVLNYQGERSISVAEKQALPYKVRIIWKYDSPYPVPGPGDVYRMGQMREQVVPAVEAQGLAKFVCTVTADQQVQWIFYAKSEETFMAQVNAALAKSDPSPLVFTATKEPALSSEMAGAQSIRITPKTCME</sequence>
<feature type="signal peptide" evidence="1">
    <location>
        <begin position="1"/>
        <end position="17"/>
    </location>
</feature>